<gene>
    <name evidence="3" type="ORF">TorRG33x02_240140</name>
</gene>
<comment type="caution">
    <text evidence="3">The sequence shown here is derived from an EMBL/GenBank/DDBJ whole genome shotgun (WGS) entry which is preliminary data.</text>
</comment>
<dbReference type="GO" id="GO:0009451">
    <property type="term" value="P:RNA modification"/>
    <property type="evidence" value="ECO:0007669"/>
    <property type="project" value="InterPro"/>
</dbReference>
<dbReference type="Proteomes" id="UP000237000">
    <property type="component" value="Unassembled WGS sequence"/>
</dbReference>
<sequence>MPRRNLISWNAMMAGYLQNDKVEEAYENLNVDGFVEVGDLDSAWKFFKKIPEPNVVSWNAMLAAYVQDSQIDRAVRPFSEMTKRDSVSWTTMINGYLCVGKLDEARQLLHRIPYKNVAAQIAIISGYMQSKRMDEASQIFNQIGTCDVLHHLILKSGYVNDLFVSNALITMYAKSGSVFNAELVFRDIGNVDIVSWNSLIASYALNGYGKEAVELLDEMLIEEVAPNQSSLVGCSRLLFKSRTQIHKIEPLPEHYACMVDLLGWAERSEEALKMVLEMKVKATAGLSGTLLRAAKIHRNIELGKYTTEKLLELEPHKASNYVLLSNIHAEAGKWNEVERIRVLMSERITEKQPGCSWIELGNQVHSFLFDDAAQPRIAEVCSGPIRLRSVSEMGAYVFNQNLKNTQLGKSGRIEGAIKVFSEVTQKNIVTYNSMISAYAKNGEIRDVEEAYEVYVKIPKTDLFSWTLMMSYYTRNGELQNARELFNLLPDKQDSVCWNAMIVGYAMNGLYEEAKKFFYEMPVKNLVSWNSMLAGYTKNGEMRIGLLFFKEMARRDVVSWNLIVDGFIEVGDLDYAWKFFKEIPESNVVSWVTILCEFARNGRIVEAHDLFE</sequence>
<keyword evidence="4" id="KW-1185">Reference proteome</keyword>
<dbReference type="NCBIfam" id="TIGR00756">
    <property type="entry name" value="PPR"/>
    <property type="match status" value="6"/>
</dbReference>
<reference evidence="4" key="1">
    <citation type="submission" date="2016-06" db="EMBL/GenBank/DDBJ databases">
        <title>Parallel loss of symbiosis genes in relatives of nitrogen-fixing non-legume Parasponia.</title>
        <authorList>
            <person name="Van Velzen R."/>
            <person name="Holmer R."/>
            <person name="Bu F."/>
            <person name="Rutten L."/>
            <person name="Van Zeijl A."/>
            <person name="Liu W."/>
            <person name="Santuari L."/>
            <person name="Cao Q."/>
            <person name="Sharma T."/>
            <person name="Shen D."/>
            <person name="Roswanjaya Y."/>
            <person name="Wardhani T."/>
            <person name="Kalhor M.S."/>
            <person name="Jansen J."/>
            <person name="Van den Hoogen J."/>
            <person name="Gungor B."/>
            <person name="Hartog M."/>
            <person name="Hontelez J."/>
            <person name="Verver J."/>
            <person name="Yang W.-C."/>
            <person name="Schijlen E."/>
            <person name="Repin R."/>
            <person name="Schilthuizen M."/>
            <person name="Schranz E."/>
            <person name="Heidstra R."/>
            <person name="Miyata K."/>
            <person name="Fedorova E."/>
            <person name="Kohlen W."/>
            <person name="Bisseling T."/>
            <person name="Smit S."/>
            <person name="Geurts R."/>
        </authorList>
    </citation>
    <scope>NUCLEOTIDE SEQUENCE [LARGE SCALE GENOMIC DNA]</scope>
    <source>
        <strain evidence="4">cv. RG33-2</strain>
    </source>
</reference>
<evidence type="ECO:0000256" key="2">
    <source>
        <dbReference type="PROSITE-ProRule" id="PRU00708"/>
    </source>
</evidence>
<dbReference type="InterPro" id="IPR011990">
    <property type="entry name" value="TPR-like_helical_dom_sf"/>
</dbReference>
<dbReference type="PROSITE" id="PS51375">
    <property type="entry name" value="PPR"/>
    <property type="match status" value="6"/>
</dbReference>
<dbReference type="OrthoDB" id="1166592at2759"/>
<feature type="repeat" description="PPR" evidence="2">
    <location>
        <begin position="192"/>
        <end position="226"/>
    </location>
</feature>
<dbReference type="InterPro" id="IPR002885">
    <property type="entry name" value="PPR_rpt"/>
</dbReference>
<feature type="repeat" description="PPR" evidence="2">
    <location>
        <begin position="427"/>
        <end position="464"/>
    </location>
</feature>
<organism evidence="3 4">
    <name type="scientific">Trema orientale</name>
    <name type="common">Charcoal tree</name>
    <name type="synonym">Celtis orientalis</name>
    <dbReference type="NCBI Taxonomy" id="63057"/>
    <lineage>
        <taxon>Eukaryota</taxon>
        <taxon>Viridiplantae</taxon>
        <taxon>Streptophyta</taxon>
        <taxon>Embryophyta</taxon>
        <taxon>Tracheophyta</taxon>
        <taxon>Spermatophyta</taxon>
        <taxon>Magnoliopsida</taxon>
        <taxon>eudicotyledons</taxon>
        <taxon>Gunneridae</taxon>
        <taxon>Pentapetalae</taxon>
        <taxon>rosids</taxon>
        <taxon>fabids</taxon>
        <taxon>Rosales</taxon>
        <taxon>Cannabaceae</taxon>
        <taxon>Trema</taxon>
    </lineage>
</organism>
<dbReference type="PANTHER" id="PTHR47926">
    <property type="entry name" value="PENTATRICOPEPTIDE REPEAT-CONTAINING PROTEIN"/>
    <property type="match status" value="1"/>
</dbReference>
<dbReference type="STRING" id="63057.A0A2P5DWH9"/>
<dbReference type="Gene3D" id="1.25.40.10">
    <property type="entry name" value="Tetratricopeptide repeat domain"/>
    <property type="match status" value="5"/>
</dbReference>
<dbReference type="InterPro" id="IPR046848">
    <property type="entry name" value="E_motif"/>
</dbReference>
<feature type="repeat" description="PPR" evidence="2">
    <location>
        <begin position="493"/>
        <end position="527"/>
    </location>
</feature>
<dbReference type="InterPro" id="IPR046960">
    <property type="entry name" value="PPR_At4g14850-like_plant"/>
</dbReference>
<evidence type="ECO:0000313" key="4">
    <source>
        <dbReference type="Proteomes" id="UP000237000"/>
    </source>
</evidence>
<protein>
    <submittedName>
        <fullName evidence="3">Tetratricopeptide-like helical domain containing protein</fullName>
    </submittedName>
</protein>
<proteinExistence type="predicted"/>
<dbReference type="InParanoid" id="A0A2P5DWH9"/>
<dbReference type="SUPFAM" id="SSF48452">
    <property type="entry name" value="TPR-like"/>
    <property type="match status" value="1"/>
</dbReference>
<feature type="repeat" description="PPR" evidence="2">
    <location>
        <begin position="85"/>
        <end position="119"/>
    </location>
</feature>
<keyword evidence="1" id="KW-0677">Repeat</keyword>
<dbReference type="AlphaFoldDB" id="A0A2P5DWH9"/>
<feature type="repeat" description="PPR" evidence="2">
    <location>
        <begin position="54"/>
        <end position="84"/>
    </location>
</feature>
<dbReference type="GO" id="GO:0003723">
    <property type="term" value="F:RNA binding"/>
    <property type="evidence" value="ECO:0007669"/>
    <property type="project" value="InterPro"/>
</dbReference>
<name>A0A2P5DWH9_TREOI</name>
<dbReference type="Pfam" id="PF01535">
    <property type="entry name" value="PPR"/>
    <property type="match status" value="13"/>
</dbReference>
<dbReference type="PANTHER" id="PTHR47926:SF468">
    <property type="entry name" value="PENTATRICOPEPTIDE REPEAT-CONTAINING PROTEIN"/>
    <property type="match status" value="1"/>
</dbReference>
<feature type="repeat" description="PPR" evidence="2">
    <location>
        <begin position="555"/>
        <end position="589"/>
    </location>
</feature>
<dbReference type="FunFam" id="1.25.40.10:FF:000090">
    <property type="entry name" value="Pentatricopeptide repeat-containing protein, chloroplastic"/>
    <property type="match status" value="1"/>
</dbReference>
<dbReference type="EMBL" id="JXTC01000245">
    <property type="protein sequence ID" value="PON77644.1"/>
    <property type="molecule type" value="Genomic_DNA"/>
</dbReference>
<evidence type="ECO:0000313" key="3">
    <source>
        <dbReference type="EMBL" id="PON77644.1"/>
    </source>
</evidence>
<evidence type="ECO:0000256" key="1">
    <source>
        <dbReference type="ARBA" id="ARBA00022737"/>
    </source>
</evidence>
<accession>A0A2P5DWH9</accession>
<dbReference type="Pfam" id="PF20431">
    <property type="entry name" value="E_motif"/>
    <property type="match status" value="1"/>
</dbReference>